<gene>
    <name evidence="2" type="ORF">E4634_02710</name>
</gene>
<dbReference type="Proteomes" id="UP000298050">
    <property type="component" value="Unassembled WGS sequence"/>
</dbReference>
<dbReference type="RefSeq" id="WP_135441050.1">
    <property type="nucleotide sequence ID" value="NZ_SRLE01000002.1"/>
</dbReference>
<protein>
    <submittedName>
        <fullName evidence="2">DUF481 domain-containing protein</fullName>
    </submittedName>
</protein>
<dbReference type="InterPro" id="IPR007433">
    <property type="entry name" value="DUF481"/>
</dbReference>
<organism evidence="2 3">
    <name type="scientific">Mangrovimicrobium sediminis</name>
    <dbReference type="NCBI Taxonomy" id="2562682"/>
    <lineage>
        <taxon>Bacteria</taxon>
        <taxon>Pseudomonadati</taxon>
        <taxon>Pseudomonadota</taxon>
        <taxon>Gammaproteobacteria</taxon>
        <taxon>Cellvibrionales</taxon>
        <taxon>Halieaceae</taxon>
        <taxon>Mangrovimicrobium</taxon>
    </lineage>
</organism>
<name>A0A4Z0M8T7_9GAMM</name>
<proteinExistence type="predicted"/>
<comment type="caution">
    <text evidence="2">The sequence shown here is derived from an EMBL/GenBank/DDBJ whole genome shotgun (WGS) entry which is preliminary data.</text>
</comment>
<dbReference type="EMBL" id="SRLE01000002">
    <property type="protein sequence ID" value="TGD75798.1"/>
    <property type="molecule type" value="Genomic_DNA"/>
</dbReference>
<feature type="signal peptide" evidence="1">
    <location>
        <begin position="1"/>
        <end position="23"/>
    </location>
</feature>
<dbReference type="AlphaFoldDB" id="A0A4Z0M8T7"/>
<evidence type="ECO:0000256" key="1">
    <source>
        <dbReference type="SAM" id="SignalP"/>
    </source>
</evidence>
<evidence type="ECO:0000313" key="3">
    <source>
        <dbReference type="Proteomes" id="UP000298050"/>
    </source>
</evidence>
<keyword evidence="3" id="KW-1185">Reference proteome</keyword>
<dbReference type="Pfam" id="PF04338">
    <property type="entry name" value="DUF481"/>
    <property type="match status" value="1"/>
</dbReference>
<reference evidence="2 3" key="1">
    <citation type="submission" date="2019-04" db="EMBL/GenBank/DDBJ databases">
        <title>Taxonomy of novel Haliea sp. from mangrove soil of West Coast of India.</title>
        <authorList>
            <person name="Verma A."/>
            <person name="Kumar P."/>
            <person name="Krishnamurthi S."/>
        </authorList>
    </citation>
    <scope>NUCLEOTIDE SEQUENCE [LARGE SCALE GENOMIC DNA]</scope>
    <source>
        <strain evidence="2 3">SAOS-164</strain>
    </source>
</reference>
<feature type="chain" id="PRO_5021355360" evidence="1">
    <location>
        <begin position="24"/>
        <end position="347"/>
    </location>
</feature>
<dbReference type="OrthoDB" id="9806250at2"/>
<sequence length="347" mass="38393">MKRMIPGLMISCALALGAGLASAEDAAPAADEILLLDGSKIIGKVVDARDGAVKVETGFAGTISIPLDQVVSVKSSAPAVMELTDETVIEGQPLLVEDQQLQVTDNSGNIREVELGELLLVNPEPWELGLGYKWTGLANLAMTLQRGNTDTDELDYKLESVWRSERDRYTLKFNGEQDETNNIKNADNWSALGKYDYFFDGPTYGGIKVSAESDKFADLDLRYYIGPYIGREFYTEPAFTMSAEIGLSYVNEDYIVADDNDYPGATWGIDMTSDYLGGDSRLYFNQLGIWDLQETSDVVINTTFGLAFPLLWNFEAAAEVKLEYDSGAPEDIEELDQTYSLRLGYTW</sequence>
<evidence type="ECO:0000313" key="2">
    <source>
        <dbReference type="EMBL" id="TGD75798.1"/>
    </source>
</evidence>
<keyword evidence="1" id="KW-0732">Signal</keyword>
<accession>A0A4Z0M8T7</accession>